<dbReference type="OrthoDB" id="4964568at2"/>
<dbReference type="EMBL" id="FMHW01000002">
    <property type="protein sequence ID" value="SCL41158.1"/>
    <property type="molecule type" value="Genomic_DNA"/>
</dbReference>
<feature type="transmembrane region" description="Helical" evidence="1">
    <location>
        <begin position="108"/>
        <end position="126"/>
    </location>
</feature>
<evidence type="ECO:0000256" key="1">
    <source>
        <dbReference type="SAM" id="Phobius"/>
    </source>
</evidence>
<sequence length="182" mass="18918">MFALVYGGFGVLALALAALLVLHVTQRWGWLLTDPPRPPRQWWAQLAGVAVLPFGLAMCYWGIAGPGAHGPAGMDAIAPRAVLTATGLLTLIGAAAPHLAGRAPFSPAVLWTLTWTGCATAALQGPTQLLLANAGRPAVLVAVLGLVATPAACAYGFTVLHQHIPRNRLVDQEARVAQKAGR</sequence>
<name>A0A1C6THC8_9ACTN</name>
<accession>A0A1C6THC8</accession>
<organism evidence="2 3">
    <name type="scientific">Micromonospora pallida</name>
    <dbReference type="NCBI Taxonomy" id="145854"/>
    <lineage>
        <taxon>Bacteria</taxon>
        <taxon>Bacillati</taxon>
        <taxon>Actinomycetota</taxon>
        <taxon>Actinomycetes</taxon>
        <taxon>Micromonosporales</taxon>
        <taxon>Micromonosporaceae</taxon>
        <taxon>Micromonospora</taxon>
    </lineage>
</organism>
<feature type="transmembrane region" description="Helical" evidence="1">
    <location>
        <begin position="46"/>
        <end position="64"/>
    </location>
</feature>
<keyword evidence="1" id="KW-0472">Membrane</keyword>
<keyword evidence="3" id="KW-1185">Reference proteome</keyword>
<dbReference type="RefSeq" id="WP_091650788.1">
    <property type="nucleotide sequence ID" value="NZ_FMHW01000002.1"/>
</dbReference>
<feature type="transmembrane region" description="Helical" evidence="1">
    <location>
        <begin position="138"/>
        <end position="160"/>
    </location>
</feature>
<evidence type="ECO:0000313" key="2">
    <source>
        <dbReference type="EMBL" id="SCL41158.1"/>
    </source>
</evidence>
<dbReference type="Proteomes" id="UP000198959">
    <property type="component" value="Unassembled WGS sequence"/>
</dbReference>
<feature type="transmembrane region" description="Helical" evidence="1">
    <location>
        <begin position="6"/>
        <end position="25"/>
    </location>
</feature>
<evidence type="ECO:0000313" key="3">
    <source>
        <dbReference type="Proteomes" id="UP000198959"/>
    </source>
</evidence>
<keyword evidence="1" id="KW-0812">Transmembrane</keyword>
<gene>
    <name evidence="2" type="ORF">GA0074692_6172</name>
</gene>
<proteinExistence type="predicted"/>
<feature type="transmembrane region" description="Helical" evidence="1">
    <location>
        <begin position="76"/>
        <end position="96"/>
    </location>
</feature>
<keyword evidence="1" id="KW-1133">Transmembrane helix</keyword>
<reference evidence="3" key="1">
    <citation type="submission" date="2016-06" db="EMBL/GenBank/DDBJ databases">
        <authorList>
            <person name="Varghese N."/>
            <person name="Submissions Spin"/>
        </authorList>
    </citation>
    <scope>NUCLEOTIDE SEQUENCE [LARGE SCALE GENOMIC DNA]</scope>
    <source>
        <strain evidence="3">DSM 43817</strain>
    </source>
</reference>
<dbReference type="AlphaFoldDB" id="A0A1C6THC8"/>
<protein>
    <submittedName>
        <fullName evidence="2">Uncharacterized protein</fullName>
    </submittedName>
</protein>